<accession>A0A835CV38</accession>
<sequence length="449" mass="49680">MNLIDCCVTINGLLNTKIVINKVINKDIEQMDLTTPRRPTDGVSDLQKTTNNQHRVAKSVFSIRSLVDVEDADNLQQEHIQHTENSGRGSSEAVSQTSPASSNSSLNTNQQQHKNQQHQQIGHIGHIQIHQQQTQLNQNQMGISTADDTRGDDDGHHQRAAPTSPESEAENDDFQPKRKQRRYRTTFTSFQLEELEKAFSRTHYPDVFTREELAMKIGLTEARIQVWFQNRRAKWRKQEKVGPQGHPYNPYLNAGGAPPSSVVAPTLPNPFAHLGGFTLRKPFEAFRYPPLGHGPMLGAGYPSHHYHRAQPPLLPPGMSMSYPSAASFQSLLASMSAAQRPKTIRTPPPSAPPPSSQQQQQQPSSQPSSQTHQQHSPQPVVPSILSAPSIINLPPLSVTTTGTSSPAGSPNSGVDLDRRSNSIASLRNKAREYEMHLHGMLRKNGDPIS</sequence>
<dbReference type="PROSITE" id="PS50071">
    <property type="entry name" value="HOMEOBOX_2"/>
    <property type="match status" value="1"/>
</dbReference>
<dbReference type="PANTHER" id="PTHR24329">
    <property type="entry name" value="HOMEOBOX PROTEIN ARISTALESS"/>
    <property type="match status" value="1"/>
</dbReference>
<feature type="region of interest" description="Disordered" evidence="8">
    <location>
        <begin position="81"/>
        <end position="122"/>
    </location>
</feature>
<gene>
    <name evidence="10" type="ORF">HCN44_002475</name>
</gene>
<dbReference type="AlphaFoldDB" id="A0A835CV38"/>
<dbReference type="InterPro" id="IPR003654">
    <property type="entry name" value="OAR_dom"/>
</dbReference>
<evidence type="ECO:0000256" key="3">
    <source>
        <dbReference type="ARBA" id="ARBA00023125"/>
    </source>
</evidence>
<feature type="region of interest" description="Disordered" evidence="8">
    <location>
        <begin position="395"/>
        <end position="428"/>
    </location>
</feature>
<dbReference type="EMBL" id="JACMRX010000001">
    <property type="protein sequence ID" value="KAF7996829.1"/>
    <property type="molecule type" value="Genomic_DNA"/>
</dbReference>
<organism evidence="10 11">
    <name type="scientific">Aphidius gifuensis</name>
    <name type="common">Parasitoid wasp</name>
    <dbReference type="NCBI Taxonomy" id="684658"/>
    <lineage>
        <taxon>Eukaryota</taxon>
        <taxon>Metazoa</taxon>
        <taxon>Ecdysozoa</taxon>
        <taxon>Arthropoda</taxon>
        <taxon>Hexapoda</taxon>
        <taxon>Insecta</taxon>
        <taxon>Pterygota</taxon>
        <taxon>Neoptera</taxon>
        <taxon>Endopterygota</taxon>
        <taxon>Hymenoptera</taxon>
        <taxon>Apocrita</taxon>
        <taxon>Ichneumonoidea</taxon>
        <taxon>Braconidae</taxon>
        <taxon>Aphidiinae</taxon>
        <taxon>Aphidius</taxon>
    </lineage>
</organism>
<comment type="caution">
    <text evidence="10">The sequence shown here is derived from an EMBL/GenBank/DDBJ whole genome shotgun (WGS) entry which is preliminary data.</text>
</comment>
<keyword evidence="11" id="KW-1185">Reference proteome</keyword>
<dbReference type="FunFam" id="1.10.10.60:FF:000102">
    <property type="entry name" value="Aristaless related homeobox"/>
    <property type="match status" value="1"/>
</dbReference>
<comment type="subcellular location">
    <subcellularLocation>
        <location evidence="1 6 7">Nucleus</location>
    </subcellularLocation>
</comment>
<dbReference type="SUPFAM" id="SSF46689">
    <property type="entry name" value="Homeodomain-like"/>
    <property type="match status" value="1"/>
</dbReference>
<dbReference type="CDD" id="cd00086">
    <property type="entry name" value="homeodomain"/>
    <property type="match status" value="1"/>
</dbReference>
<dbReference type="SMART" id="SM00389">
    <property type="entry name" value="HOX"/>
    <property type="match status" value="1"/>
</dbReference>
<reference evidence="10 11" key="1">
    <citation type="submission" date="2020-08" db="EMBL/GenBank/DDBJ databases">
        <title>Aphidius gifuensis genome sequencing and assembly.</title>
        <authorList>
            <person name="Du Z."/>
        </authorList>
    </citation>
    <scope>NUCLEOTIDE SEQUENCE [LARGE SCALE GENOMIC DNA]</scope>
    <source>
        <strain evidence="10">YNYX2018</strain>
        <tissue evidence="10">Adults</tissue>
    </source>
</reference>
<protein>
    <recommendedName>
        <fullName evidence="9">Homeobox domain-containing protein</fullName>
    </recommendedName>
</protein>
<evidence type="ECO:0000313" key="11">
    <source>
        <dbReference type="Proteomes" id="UP000639338"/>
    </source>
</evidence>
<dbReference type="Pfam" id="PF00046">
    <property type="entry name" value="Homeodomain"/>
    <property type="match status" value="1"/>
</dbReference>
<dbReference type="PRINTS" id="PR00031">
    <property type="entry name" value="HTHREPRESSR"/>
</dbReference>
<dbReference type="InterPro" id="IPR001356">
    <property type="entry name" value="HD"/>
</dbReference>
<evidence type="ECO:0000313" key="10">
    <source>
        <dbReference type="EMBL" id="KAF7996829.1"/>
    </source>
</evidence>
<dbReference type="GO" id="GO:0000977">
    <property type="term" value="F:RNA polymerase II transcription regulatory region sequence-specific DNA binding"/>
    <property type="evidence" value="ECO:0007669"/>
    <property type="project" value="TreeGrafter"/>
</dbReference>
<dbReference type="InterPro" id="IPR000047">
    <property type="entry name" value="HTH_motif"/>
</dbReference>
<keyword evidence="3 6" id="KW-0238">DNA-binding</keyword>
<dbReference type="PROSITE" id="PS00027">
    <property type="entry name" value="HOMEOBOX_1"/>
    <property type="match status" value="1"/>
</dbReference>
<feature type="DNA-binding region" description="Homeobox" evidence="6">
    <location>
        <begin position="180"/>
        <end position="239"/>
    </location>
</feature>
<dbReference type="GO" id="GO:0005634">
    <property type="term" value="C:nucleus"/>
    <property type="evidence" value="ECO:0007669"/>
    <property type="project" value="UniProtKB-SubCell"/>
</dbReference>
<feature type="compositionally biased region" description="Low complexity" evidence="8">
    <location>
        <begin position="399"/>
        <end position="413"/>
    </location>
</feature>
<dbReference type="Gene3D" id="1.10.10.60">
    <property type="entry name" value="Homeodomain-like"/>
    <property type="match status" value="1"/>
</dbReference>
<dbReference type="PANTHER" id="PTHR24329:SF579">
    <property type="entry name" value="HOMEOBOX PROTEIN ARISTALESS"/>
    <property type="match status" value="1"/>
</dbReference>
<dbReference type="OrthoDB" id="6159439at2759"/>
<keyword evidence="4 6" id="KW-0371">Homeobox</keyword>
<proteinExistence type="predicted"/>
<dbReference type="GO" id="GO:0000981">
    <property type="term" value="F:DNA-binding transcription factor activity, RNA polymerase II-specific"/>
    <property type="evidence" value="ECO:0007669"/>
    <property type="project" value="InterPro"/>
</dbReference>
<dbReference type="Proteomes" id="UP000639338">
    <property type="component" value="Unassembled WGS sequence"/>
</dbReference>
<feature type="compositionally biased region" description="Pro residues" evidence="8">
    <location>
        <begin position="346"/>
        <end position="355"/>
    </location>
</feature>
<evidence type="ECO:0000256" key="6">
    <source>
        <dbReference type="PROSITE-ProRule" id="PRU00108"/>
    </source>
</evidence>
<feature type="region of interest" description="Disordered" evidence="8">
    <location>
        <begin position="143"/>
        <end position="184"/>
    </location>
</feature>
<evidence type="ECO:0000256" key="7">
    <source>
        <dbReference type="RuleBase" id="RU000682"/>
    </source>
</evidence>
<evidence type="ECO:0000256" key="8">
    <source>
        <dbReference type="SAM" id="MobiDB-lite"/>
    </source>
</evidence>
<feature type="region of interest" description="Disordered" evidence="8">
    <location>
        <begin position="337"/>
        <end position="382"/>
    </location>
</feature>
<feature type="compositionally biased region" description="Polar residues" evidence="8">
    <location>
        <begin position="81"/>
        <end position="100"/>
    </location>
</feature>
<name>A0A835CV38_APHGI</name>
<feature type="compositionally biased region" description="Basic and acidic residues" evidence="8">
    <location>
        <begin position="147"/>
        <end position="157"/>
    </location>
</feature>
<keyword evidence="5 6" id="KW-0539">Nucleus</keyword>
<feature type="compositionally biased region" description="Low complexity" evidence="8">
    <location>
        <begin position="101"/>
        <end position="122"/>
    </location>
</feature>
<dbReference type="InterPro" id="IPR050649">
    <property type="entry name" value="Paired_Homeobox_TFs"/>
</dbReference>
<evidence type="ECO:0000256" key="5">
    <source>
        <dbReference type="ARBA" id="ARBA00023242"/>
    </source>
</evidence>
<evidence type="ECO:0000256" key="2">
    <source>
        <dbReference type="ARBA" id="ARBA00022473"/>
    </source>
</evidence>
<dbReference type="InterPro" id="IPR009057">
    <property type="entry name" value="Homeodomain-like_sf"/>
</dbReference>
<evidence type="ECO:0000256" key="4">
    <source>
        <dbReference type="ARBA" id="ARBA00023155"/>
    </source>
</evidence>
<evidence type="ECO:0000256" key="1">
    <source>
        <dbReference type="ARBA" id="ARBA00004123"/>
    </source>
</evidence>
<feature type="domain" description="Homeobox" evidence="9">
    <location>
        <begin position="178"/>
        <end position="238"/>
    </location>
</feature>
<keyword evidence="2" id="KW-0217">Developmental protein</keyword>
<evidence type="ECO:0000259" key="9">
    <source>
        <dbReference type="PROSITE" id="PS50071"/>
    </source>
</evidence>
<feature type="compositionally biased region" description="Low complexity" evidence="8">
    <location>
        <begin position="356"/>
        <end position="382"/>
    </location>
</feature>
<dbReference type="InterPro" id="IPR017970">
    <property type="entry name" value="Homeobox_CS"/>
</dbReference>
<dbReference type="Pfam" id="PF03826">
    <property type="entry name" value="OAR"/>
    <property type="match status" value="1"/>
</dbReference>